<evidence type="ECO:0000313" key="3">
    <source>
        <dbReference type="Proteomes" id="UP000287233"/>
    </source>
</evidence>
<accession>A0A410FTA3</accession>
<dbReference type="AlphaFoldDB" id="A0A410FTA3"/>
<evidence type="ECO:0000313" key="2">
    <source>
        <dbReference type="EMBL" id="QAA76315.1"/>
    </source>
</evidence>
<feature type="region of interest" description="Disordered" evidence="1">
    <location>
        <begin position="1"/>
        <end position="43"/>
    </location>
</feature>
<organism evidence="2 3">
    <name type="scientific">Bipolaricaulis sibiricus</name>
    <dbReference type="NCBI Taxonomy" id="2501609"/>
    <lineage>
        <taxon>Bacteria</taxon>
        <taxon>Candidatus Bipolaricaulota</taxon>
        <taxon>Candidatus Bipolaricaulia</taxon>
        <taxon>Candidatus Bipolaricaulales</taxon>
        <taxon>Candidatus Bipolaricaulaceae</taxon>
        <taxon>Candidatus Bipolaricaulis</taxon>
    </lineage>
</organism>
<evidence type="ECO:0000256" key="1">
    <source>
        <dbReference type="SAM" id="MobiDB-lite"/>
    </source>
</evidence>
<feature type="region of interest" description="Disordered" evidence="1">
    <location>
        <begin position="212"/>
        <end position="260"/>
    </location>
</feature>
<protein>
    <submittedName>
        <fullName evidence="2">Uncharacterized protein</fullName>
    </submittedName>
</protein>
<sequence length="302" mass="32321">MRRSQERSHLLSVREVGSSLDPADKGVEGPHVPPGQRGDDGRVHTAREPCAHRVGSDAASHSLVQSAPQLKSDPVWISVRQIPTVHLNVAVEPVAGGVPRAGRELVHVLCEGKKGLDLGGEGQRPAPVAPVVQWPHTKGPSGQKQPALAGRCQRTRLGPTPQGFGGGVLYRDAIPCNVLRKGRGRKTRLSIGPGDLYREVGAGDRLHVATPAMPDPLHHRGDLTLSPGLSDASDTRYGDHPPRTRESSSPLLHSPGKRVHGVNTVREGAVVFKHDRKTAIYEALSGTLLQSSATGRTPAWWF</sequence>
<feature type="compositionally biased region" description="Basic and acidic residues" evidence="1">
    <location>
        <begin position="233"/>
        <end position="246"/>
    </location>
</feature>
<dbReference type="EMBL" id="CP034928">
    <property type="protein sequence ID" value="QAA76315.1"/>
    <property type="molecule type" value="Genomic_DNA"/>
</dbReference>
<gene>
    <name evidence="2" type="ORF">BIP78_0549</name>
</gene>
<feature type="region of interest" description="Disordered" evidence="1">
    <location>
        <begin position="120"/>
        <end position="148"/>
    </location>
</feature>
<reference evidence="3" key="1">
    <citation type="submission" date="2018-12" db="EMBL/GenBank/DDBJ databases">
        <title>Complete genome sequence of an uncultured bacterium of the candidate phylum Bipolaricaulota.</title>
        <authorList>
            <person name="Kadnikov V.V."/>
            <person name="Mardanov A.V."/>
            <person name="Beletsky A.V."/>
            <person name="Frank Y.A."/>
            <person name="Karnachuk O.V."/>
            <person name="Ravin N.V."/>
        </authorList>
    </citation>
    <scope>NUCLEOTIDE SEQUENCE [LARGE SCALE GENOMIC DNA]</scope>
</reference>
<proteinExistence type="predicted"/>
<dbReference type="Proteomes" id="UP000287233">
    <property type="component" value="Chromosome"/>
</dbReference>
<name>A0A410FTA3_BIPS1</name>
<dbReference type="KEGG" id="bih:BIP78_0549"/>